<dbReference type="InterPro" id="IPR036388">
    <property type="entry name" value="WH-like_DNA-bd_sf"/>
</dbReference>
<name>A0A6I3T3Z5_9BURK</name>
<evidence type="ECO:0000259" key="4">
    <source>
        <dbReference type="PROSITE" id="PS50043"/>
    </source>
</evidence>
<keyword evidence="3" id="KW-0804">Transcription</keyword>
<dbReference type="SUPFAM" id="SSF75516">
    <property type="entry name" value="Pheromone-binding domain of LuxR-like quorum-sensing transcription factors"/>
    <property type="match status" value="1"/>
</dbReference>
<protein>
    <recommendedName>
        <fullName evidence="4">HTH luxR-type domain-containing protein</fullName>
    </recommendedName>
</protein>
<organism evidence="5 6">
    <name type="scientific">Pseudoduganella buxea</name>
    <dbReference type="NCBI Taxonomy" id="1949069"/>
    <lineage>
        <taxon>Bacteria</taxon>
        <taxon>Pseudomonadati</taxon>
        <taxon>Pseudomonadota</taxon>
        <taxon>Betaproteobacteria</taxon>
        <taxon>Burkholderiales</taxon>
        <taxon>Oxalobacteraceae</taxon>
        <taxon>Telluria group</taxon>
        <taxon>Pseudoduganella</taxon>
    </lineage>
</organism>
<dbReference type="PANTHER" id="PTHR44688">
    <property type="entry name" value="DNA-BINDING TRANSCRIPTIONAL ACTIVATOR DEVR_DOSR"/>
    <property type="match status" value="1"/>
</dbReference>
<dbReference type="Pfam" id="PF03472">
    <property type="entry name" value="Autoind_bind"/>
    <property type="match status" value="1"/>
</dbReference>
<dbReference type="InterPro" id="IPR036693">
    <property type="entry name" value="TF_LuxR_autoind-bd_dom_sf"/>
</dbReference>
<dbReference type="InterPro" id="IPR000792">
    <property type="entry name" value="Tscrpt_reg_LuxR_C"/>
</dbReference>
<comment type="caution">
    <text evidence="5">The sequence shown here is derived from an EMBL/GenBank/DDBJ whole genome shotgun (WGS) entry which is preliminary data.</text>
</comment>
<sequence>MLSCLTFARPRTARMTKEIRMGYRNACAMEDGDLTTLLEVDGWQELTDAARRLLTRLQLDGCINRMRITDGNGRSHVHLLSTMAAEVHAAFRDTDPAEDDCISRHINRQAVPLAWAIDDACSAHSALPYRQLKSAGIQSGWSVGTRSEQFCNRIDIYSSSPQRFARNELHSELLLFSCYLNDAMRALWLRQNPQARAPLLTPREQQCLRWSASGKTSNEIGIILGISQNTVYFHLKKAASKFEVYGTRHAISRAMEMGLL</sequence>
<dbReference type="OrthoDB" id="9774661at2"/>
<dbReference type="InterPro" id="IPR016032">
    <property type="entry name" value="Sig_transdc_resp-reg_C-effctor"/>
</dbReference>
<evidence type="ECO:0000313" key="5">
    <source>
        <dbReference type="EMBL" id="MTV56129.1"/>
    </source>
</evidence>
<evidence type="ECO:0000256" key="2">
    <source>
        <dbReference type="ARBA" id="ARBA00023125"/>
    </source>
</evidence>
<dbReference type="PRINTS" id="PR00038">
    <property type="entry name" value="HTHLUXR"/>
</dbReference>
<accession>A0A6I3T3Z5</accession>
<dbReference type="Pfam" id="PF00196">
    <property type="entry name" value="GerE"/>
    <property type="match status" value="1"/>
</dbReference>
<proteinExistence type="predicted"/>
<keyword evidence="1" id="KW-0805">Transcription regulation</keyword>
<dbReference type="CDD" id="cd06170">
    <property type="entry name" value="LuxR_C_like"/>
    <property type="match status" value="1"/>
</dbReference>
<reference evidence="5 6" key="1">
    <citation type="submission" date="2019-11" db="EMBL/GenBank/DDBJ databases">
        <title>Type strains purchased from KCTC, JCM and DSMZ.</title>
        <authorList>
            <person name="Lu H."/>
        </authorList>
    </citation>
    <scope>NUCLEOTIDE SEQUENCE [LARGE SCALE GENOMIC DNA]</scope>
    <source>
        <strain evidence="5 6">KCTC 52429</strain>
    </source>
</reference>
<keyword evidence="2" id="KW-0238">DNA-binding</keyword>
<gene>
    <name evidence="5" type="ORF">GM672_25730</name>
</gene>
<evidence type="ECO:0000313" key="6">
    <source>
        <dbReference type="Proteomes" id="UP000430634"/>
    </source>
</evidence>
<dbReference type="Proteomes" id="UP000430634">
    <property type="component" value="Unassembled WGS sequence"/>
</dbReference>
<dbReference type="AlphaFoldDB" id="A0A6I3T3Z5"/>
<dbReference type="EMBL" id="WNKZ01000133">
    <property type="protein sequence ID" value="MTV56129.1"/>
    <property type="molecule type" value="Genomic_DNA"/>
</dbReference>
<evidence type="ECO:0000256" key="1">
    <source>
        <dbReference type="ARBA" id="ARBA00023015"/>
    </source>
</evidence>
<dbReference type="PANTHER" id="PTHR44688:SF16">
    <property type="entry name" value="DNA-BINDING TRANSCRIPTIONAL ACTIVATOR DEVR_DOSR"/>
    <property type="match status" value="1"/>
</dbReference>
<dbReference type="GO" id="GO:0006355">
    <property type="term" value="P:regulation of DNA-templated transcription"/>
    <property type="evidence" value="ECO:0007669"/>
    <property type="project" value="InterPro"/>
</dbReference>
<feature type="domain" description="HTH luxR-type" evidence="4">
    <location>
        <begin position="193"/>
        <end position="258"/>
    </location>
</feature>
<dbReference type="InterPro" id="IPR005143">
    <property type="entry name" value="TF_LuxR_autoind-bd_dom"/>
</dbReference>
<dbReference type="PROSITE" id="PS50043">
    <property type="entry name" value="HTH_LUXR_2"/>
    <property type="match status" value="1"/>
</dbReference>
<dbReference type="SMART" id="SM00421">
    <property type="entry name" value="HTH_LUXR"/>
    <property type="match status" value="1"/>
</dbReference>
<dbReference type="GO" id="GO:0003677">
    <property type="term" value="F:DNA binding"/>
    <property type="evidence" value="ECO:0007669"/>
    <property type="project" value="UniProtKB-KW"/>
</dbReference>
<dbReference type="Gene3D" id="3.30.450.80">
    <property type="entry name" value="Transcription factor LuxR-like, autoinducer-binding domain"/>
    <property type="match status" value="1"/>
</dbReference>
<evidence type="ECO:0000256" key="3">
    <source>
        <dbReference type="ARBA" id="ARBA00023163"/>
    </source>
</evidence>
<dbReference type="SUPFAM" id="SSF46894">
    <property type="entry name" value="C-terminal effector domain of the bipartite response regulators"/>
    <property type="match status" value="1"/>
</dbReference>
<dbReference type="Gene3D" id="1.10.10.10">
    <property type="entry name" value="Winged helix-like DNA-binding domain superfamily/Winged helix DNA-binding domain"/>
    <property type="match status" value="1"/>
</dbReference>